<dbReference type="EMBL" id="MUJZ01066169">
    <property type="protein sequence ID" value="OTF70351.1"/>
    <property type="molecule type" value="Genomic_DNA"/>
</dbReference>
<keyword evidence="3" id="KW-1185">Reference proteome</keyword>
<feature type="region of interest" description="Disordered" evidence="1">
    <location>
        <begin position="88"/>
        <end position="135"/>
    </location>
</feature>
<comment type="caution">
    <text evidence="2">The sequence shown here is derived from an EMBL/GenBank/DDBJ whole genome shotgun (WGS) entry which is preliminary data.</text>
</comment>
<accession>A0A1Y3APH9</accession>
<name>A0A1Y3APH9_EURMA</name>
<evidence type="ECO:0000313" key="3">
    <source>
        <dbReference type="Proteomes" id="UP000194236"/>
    </source>
</evidence>
<evidence type="ECO:0000313" key="2">
    <source>
        <dbReference type="EMBL" id="OTF70351.1"/>
    </source>
</evidence>
<sequence length="135" mass="15384">MYRLKLVHIDEFDTSTQPSSSSSSQSKPKIDLYICRDCGFYNLKTKTFEYYWLSDADESDIDENCDETNISSADGDYCDSIDNEIIHNGDEIMSSTDDVPNNDDDDDEKESINSQSSDGSQNDELFYPIDSCQYD</sequence>
<reference evidence="2 3" key="1">
    <citation type="submission" date="2017-03" db="EMBL/GenBank/DDBJ databases">
        <title>Genome Survey of Euroglyphus maynei.</title>
        <authorList>
            <person name="Arlian L.G."/>
            <person name="Morgan M.S."/>
            <person name="Rider S.D."/>
        </authorList>
    </citation>
    <scope>NUCLEOTIDE SEQUENCE [LARGE SCALE GENOMIC DNA]</scope>
    <source>
        <strain evidence="2">Arlian Lab</strain>
        <tissue evidence="2">Whole body</tissue>
    </source>
</reference>
<feature type="compositionally biased region" description="Acidic residues" evidence="1">
    <location>
        <begin position="100"/>
        <end position="109"/>
    </location>
</feature>
<dbReference type="AlphaFoldDB" id="A0A1Y3APH9"/>
<feature type="compositionally biased region" description="Polar residues" evidence="1">
    <location>
        <begin position="112"/>
        <end position="123"/>
    </location>
</feature>
<organism evidence="2 3">
    <name type="scientific">Euroglyphus maynei</name>
    <name type="common">Mayne's house dust mite</name>
    <dbReference type="NCBI Taxonomy" id="6958"/>
    <lineage>
        <taxon>Eukaryota</taxon>
        <taxon>Metazoa</taxon>
        <taxon>Ecdysozoa</taxon>
        <taxon>Arthropoda</taxon>
        <taxon>Chelicerata</taxon>
        <taxon>Arachnida</taxon>
        <taxon>Acari</taxon>
        <taxon>Acariformes</taxon>
        <taxon>Sarcoptiformes</taxon>
        <taxon>Astigmata</taxon>
        <taxon>Psoroptidia</taxon>
        <taxon>Analgoidea</taxon>
        <taxon>Pyroglyphidae</taxon>
        <taxon>Pyroglyphinae</taxon>
        <taxon>Euroglyphus</taxon>
    </lineage>
</organism>
<proteinExistence type="predicted"/>
<dbReference type="OrthoDB" id="10533173at2759"/>
<evidence type="ECO:0000256" key="1">
    <source>
        <dbReference type="SAM" id="MobiDB-lite"/>
    </source>
</evidence>
<protein>
    <submittedName>
        <fullName evidence="2">Uncharacterized protein</fullName>
    </submittedName>
</protein>
<dbReference type="Proteomes" id="UP000194236">
    <property type="component" value="Unassembled WGS sequence"/>
</dbReference>
<gene>
    <name evidence="2" type="ORF">BLA29_000639</name>
</gene>